<keyword evidence="2" id="KW-1185">Reference proteome</keyword>
<dbReference type="Proteomes" id="UP001374535">
    <property type="component" value="Chromosome 5"/>
</dbReference>
<evidence type="ECO:0000313" key="1">
    <source>
        <dbReference type="EMBL" id="WVZ11245.1"/>
    </source>
</evidence>
<gene>
    <name evidence="1" type="ORF">V8G54_015775</name>
</gene>
<organism evidence="1 2">
    <name type="scientific">Vigna mungo</name>
    <name type="common">Black gram</name>
    <name type="synonym">Phaseolus mungo</name>
    <dbReference type="NCBI Taxonomy" id="3915"/>
    <lineage>
        <taxon>Eukaryota</taxon>
        <taxon>Viridiplantae</taxon>
        <taxon>Streptophyta</taxon>
        <taxon>Embryophyta</taxon>
        <taxon>Tracheophyta</taxon>
        <taxon>Spermatophyta</taxon>
        <taxon>Magnoliopsida</taxon>
        <taxon>eudicotyledons</taxon>
        <taxon>Gunneridae</taxon>
        <taxon>Pentapetalae</taxon>
        <taxon>rosids</taxon>
        <taxon>fabids</taxon>
        <taxon>Fabales</taxon>
        <taxon>Fabaceae</taxon>
        <taxon>Papilionoideae</taxon>
        <taxon>50 kb inversion clade</taxon>
        <taxon>NPAAA clade</taxon>
        <taxon>indigoferoid/millettioid clade</taxon>
        <taxon>Phaseoleae</taxon>
        <taxon>Vigna</taxon>
    </lineage>
</organism>
<protein>
    <submittedName>
        <fullName evidence="1">Uncharacterized protein</fullName>
    </submittedName>
</protein>
<sequence length="111" mass="11935">MFAPNFGLAVPLKTPQTVVWGQFPSSQSPMIGNTIDVKARISPSPVNIFAQTFLTEIANAKAENPNTKLKQSPTSAAIFALTGFPAPNSFPTRVDTPKLKDDGKMYIKAVV</sequence>
<name>A0AAQ3NLP5_VIGMU</name>
<dbReference type="EMBL" id="CP144696">
    <property type="protein sequence ID" value="WVZ11245.1"/>
    <property type="molecule type" value="Genomic_DNA"/>
</dbReference>
<reference evidence="1 2" key="1">
    <citation type="journal article" date="2023" name="Life. Sci Alliance">
        <title>Evolutionary insights into 3D genome organization and epigenetic landscape of Vigna mungo.</title>
        <authorList>
            <person name="Junaid A."/>
            <person name="Singh B."/>
            <person name="Bhatia S."/>
        </authorList>
    </citation>
    <scope>NUCLEOTIDE SEQUENCE [LARGE SCALE GENOMIC DNA]</scope>
    <source>
        <strain evidence="1">Urdbean</strain>
    </source>
</reference>
<accession>A0AAQ3NLP5</accession>
<evidence type="ECO:0000313" key="2">
    <source>
        <dbReference type="Proteomes" id="UP001374535"/>
    </source>
</evidence>
<proteinExistence type="predicted"/>
<dbReference type="AlphaFoldDB" id="A0AAQ3NLP5"/>